<evidence type="ECO:0000256" key="11">
    <source>
        <dbReference type="PIRSR" id="PIRSR604329-50"/>
    </source>
</evidence>
<keyword evidence="14" id="KW-1185">Reference proteome</keyword>
<evidence type="ECO:0000256" key="4">
    <source>
        <dbReference type="ARBA" id="ARBA00022723"/>
    </source>
</evidence>
<comment type="function">
    <text evidence="10">Heme chaperone required for the biogenesis of c-type cytochromes. Transiently binds heme delivered by CcmC and transfers the heme to apo-cytochromes in a process facilitated by CcmF and CcmH.</text>
</comment>
<dbReference type="PANTHER" id="PTHR34128:SF2">
    <property type="entry name" value="CYTOCHROME C-TYPE BIOGENESIS PROTEIN CCME HOMOLOG, MITOCHONDRIAL"/>
    <property type="match status" value="1"/>
</dbReference>
<evidence type="ECO:0000256" key="12">
    <source>
        <dbReference type="SAM" id="Phobius"/>
    </source>
</evidence>
<keyword evidence="3 10" id="KW-0812">Transmembrane</keyword>
<dbReference type="GO" id="GO:0017004">
    <property type="term" value="P:cytochrome complex assembly"/>
    <property type="evidence" value="ECO:0007669"/>
    <property type="project" value="UniProtKB-KW"/>
</dbReference>
<keyword evidence="4 10" id="KW-0479">Metal-binding</keyword>
<dbReference type="GO" id="GO:0020037">
    <property type="term" value="F:heme binding"/>
    <property type="evidence" value="ECO:0007669"/>
    <property type="project" value="InterPro"/>
</dbReference>
<evidence type="ECO:0000313" key="13">
    <source>
        <dbReference type="EMBL" id="RAK34382.1"/>
    </source>
</evidence>
<name>A0A364K060_9HYPH</name>
<feature type="topological domain" description="Extracellular" evidence="10">
    <location>
        <begin position="55"/>
        <end position="169"/>
    </location>
</feature>
<keyword evidence="2 10" id="KW-0349">Heme</keyword>
<dbReference type="Gene3D" id="2.40.50.140">
    <property type="entry name" value="Nucleic acid-binding proteins"/>
    <property type="match status" value="1"/>
</dbReference>
<organism evidence="13 14">
    <name type="scientific">Falsochrobactrum ovis</name>
    <dbReference type="NCBI Taxonomy" id="1293442"/>
    <lineage>
        <taxon>Bacteria</taxon>
        <taxon>Pseudomonadati</taxon>
        <taxon>Pseudomonadota</taxon>
        <taxon>Alphaproteobacteria</taxon>
        <taxon>Hyphomicrobiales</taxon>
        <taxon>Brucellaceae</taxon>
        <taxon>Falsochrobactrum</taxon>
    </lineage>
</organism>
<feature type="binding site" description="covalent" evidence="10 11">
    <location>
        <position position="147"/>
    </location>
    <ligand>
        <name>heme</name>
        <dbReference type="ChEBI" id="CHEBI:30413"/>
    </ligand>
</feature>
<dbReference type="PANTHER" id="PTHR34128">
    <property type="entry name" value="CYTOCHROME C-TYPE BIOGENESIS PROTEIN CCME HOMOLOG, MITOCHONDRIAL"/>
    <property type="match status" value="1"/>
</dbReference>
<dbReference type="InterPro" id="IPR036127">
    <property type="entry name" value="CcmE-like_sf"/>
</dbReference>
<comment type="similarity">
    <text evidence="10">Belongs to the CcmE/CycJ family.</text>
</comment>
<evidence type="ECO:0000256" key="5">
    <source>
        <dbReference type="ARBA" id="ARBA00022748"/>
    </source>
</evidence>
<dbReference type="Proteomes" id="UP000249453">
    <property type="component" value="Unassembled WGS sequence"/>
</dbReference>
<gene>
    <name evidence="10" type="primary">ccmE</name>
    <name evidence="10" type="synonym">cycJ</name>
    <name evidence="13" type="ORF">C7374_101716</name>
</gene>
<evidence type="ECO:0000256" key="9">
    <source>
        <dbReference type="ARBA" id="ARBA00023136"/>
    </source>
</evidence>
<evidence type="ECO:0000256" key="6">
    <source>
        <dbReference type="ARBA" id="ARBA00022968"/>
    </source>
</evidence>
<protein>
    <recommendedName>
        <fullName evidence="10">Cytochrome c-type biogenesis protein CcmE</fullName>
    </recommendedName>
    <alternativeName>
        <fullName evidence="10">Cytochrome c maturation protein E</fullName>
    </alternativeName>
    <alternativeName>
        <fullName evidence="10">Heme chaperone CcmE</fullName>
    </alternativeName>
</protein>
<dbReference type="EMBL" id="QLMK01000001">
    <property type="protein sequence ID" value="RAK34382.1"/>
    <property type="molecule type" value="Genomic_DNA"/>
</dbReference>
<comment type="caution">
    <text evidence="13">The sequence shown here is derived from an EMBL/GenBank/DDBJ whole genome shotgun (WGS) entry which is preliminary data.</text>
</comment>
<comment type="subcellular location">
    <subcellularLocation>
        <location evidence="10">Cell membrane</location>
        <topology evidence="10">Single-pass type II membrane protein</topology>
    </subcellularLocation>
    <subcellularLocation>
        <location evidence="1">Membrane</location>
    </subcellularLocation>
</comment>
<keyword evidence="7 10" id="KW-1133">Transmembrane helix</keyword>
<dbReference type="GO" id="GO:0005886">
    <property type="term" value="C:plasma membrane"/>
    <property type="evidence" value="ECO:0007669"/>
    <property type="project" value="UniProtKB-SubCell"/>
</dbReference>
<evidence type="ECO:0000256" key="8">
    <source>
        <dbReference type="ARBA" id="ARBA00023004"/>
    </source>
</evidence>
<dbReference type="InterPro" id="IPR004329">
    <property type="entry name" value="CcmE"/>
</dbReference>
<keyword evidence="5 10" id="KW-0201">Cytochrome c-type biogenesis</keyword>
<evidence type="ECO:0000256" key="3">
    <source>
        <dbReference type="ARBA" id="ARBA00022692"/>
    </source>
</evidence>
<keyword evidence="6 10" id="KW-0735">Signal-anchor</keyword>
<evidence type="ECO:0000256" key="7">
    <source>
        <dbReference type="ARBA" id="ARBA00022989"/>
    </source>
</evidence>
<keyword evidence="10" id="KW-1003">Cell membrane</keyword>
<dbReference type="NCBIfam" id="NF009731">
    <property type="entry name" value="PRK13254.1-5"/>
    <property type="match status" value="1"/>
</dbReference>
<evidence type="ECO:0000256" key="2">
    <source>
        <dbReference type="ARBA" id="ARBA00022617"/>
    </source>
</evidence>
<dbReference type="HAMAP" id="MF_01959">
    <property type="entry name" value="CcmE"/>
    <property type="match status" value="1"/>
</dbReference>
<keyword evidence="9 10" id="KW-0472">Membrane</keyword>
<evidence type="ECO:0000256" key="10">
    <source>
        <dbReference type="HAMAP-Rule" id="MF_01959"/>
    </source>
</evidence>
<dbReference type="Pfam" id="PF03100">
    <property type="entry name" value="CcmE"/>
    <property type="match status" value="1"/>
</dbReference>
<dbReference type="AlphaFoldDB" id="A0A364K060"/>
<reference evidence="13 14" key="1">
    <citation type="submission" date="2018-06" db="EMBL/GenBank/DDBJ databases">
        <title>Genomic Encyclopedia of Type Strains, Phase IV (KMG-IV): sequencing the most valuable type-strain genomes for metagenomic binning, comparative biology and taxonomic classification.</title>
        <authorList>
            <person name="Goeker M."/>
        </authorList>
    </citation>
    <scope>NUCLEOTIDE SEQUENCE [LARGE SCALE GENOMIC DNA]</scope>
    <source>
        <strain evidence="13 14">DSM 26720</strain>
    </source>
</reference>
<dbReference type="SUPFAM" id="SSF82093">
    <property type="entry name" value="Heme chaperone CcmE"/>
    <property type="match status" value="1"/>
</dbReference>
<dbReference type="NCBIfam" id="NF009727">
    <property type="entry name" value="PRK13254.1-1"/>
    <property type="match status" value="1"/>
</dbReference>
<keyword evidence="8 10" id="KW-0408">Iron</keyword>
<proteinExistence type="inferred from homology"/>
<dbReference type="GO" id="GO:0017003">
    <property type="term" value="P:protein-heme linkage"/>
    <property type="evidence" value="ECO:0007669"/>
    <property type="project" value="UniProtKB-UniRule"/>
</dbReference>
<dbReference type="GO" id="GO:0046872">
    <property type="term" value="F:metal ion binding"/>
    <property type="evidence" value="ECO:0007669"/>
    <property type="project" value="UniProtKB-KW"/>
</dbReference>
<feature type="topological domain" description="Cytoplasmic" evidence="10">
    <location>
        <begin position="1"/>
        <end position="33"/>
    </location>
</feature>
<dbReference type="InterPro" id="IPR012340">
    <property type="entry name" value="NA-bd_OB-fold"/>
</dbReference>
<evidence type="ECO:0000256" key="1">
    <source>
        <dbReference type="ARBA" id="ARBA00004370"/>
    </source>
</evidence>
<feature type="transmembrane region" description="Helical" evidence="12">
    <location>
        <begin position="34"/>
        <end position="55"/>
    </location>
</feature>
<dbReference type="OrthoDB" id="9793584at2"/>
<feature type="binding site" description="axial binding residue" evidence="10 11">
    <location>
        <position position="151"/>
    </location>
    <ligand>
        <name>heme</name>
        <dbReference type="ChEBI" id="CHEBI:30413"/>
    </ligand>
    <ligandPart>
        <name>Fe</name>
        <dbReference type="ChEBI" id="CHEBI:18248"/>
    </ligandPart>
</feature>
<accession>A0A364K060</accession>
<evidence type="ECO:0000313" key="14">
    <source>
        <dbReference type="Proteomes" id="UP000249453"/>
    </source>
</evidence>
<sequence length="169" mass="18341">MNATVQGRGPDKVGIDQVSTNIARTMSRRKRKRLMLIGGALAVLAVAVGLILMAFSQDIRFFRTPADLTEQELTSGARFRLGGLVEEGSVTREGSILQFTVTDTIKTVKVSFEGIAPDLFREGQGVVAEGRFGADGVFRADNVLAKHDENYVPKDLASSLKEKGVWEGQ</sequence>